<dbReference type="InterPro" id="IPR008775">
    <property type="entry name" value="Phytyl_CoA_dOase-like"/>
</dbReference>
<dbReference type="PANTHER" id="PTHR20883">
    <property type="entry name" value="PHYTANOYL-COA DIOXYGENASE DOMAIN CONTAINING 1"/>
    <property type="match status" value="1"/>
</dbReference>
<dbReference type="GO" id="GO:0016706">
    <property type="term" value="F:2-oxoglutarate-dependent dioxygenase activity"/>
    <property type="evidence" value="ECO:0007669"/>
    <property type="project" value="UniProtKB-ARBA"/>
</dbReference>
<dbReference type="GO" id="GO:0005506">
    <property type="term" value="F:iron ion binding"/>
    <property type="evidence" value="ECO:0007669"/>
    <property type="project" value="UniProtKB-ARBA"/>
</dbReference>
<keyword evidence="1" id="KW-0223">Dioxygenase</keyword>
<name>A0A6L8W5V3_9PROT</name>
<keyword evidence="1" id="KW-0560">Oxidoreductase</keyword>
<dbReference type="EMBL" id="WTUW01000001">
    <property type="protein sequence ID" value="MZR29872.1"/>
    <property type="molecule type" value="Genomic_DNA"/>
</dbReference>
<comment type="caution">
    <text evidence="1">The sequence shown here is derived from an EMBL/GenBank/DDBJ whole genome shotgun (WGS) entry which is preliminary data.</text>
</comment>
<dbReference type="Gene3D" id="2.60.120.620">
    <property type="entry name" value="q2cbj1_9rhob like domain"/>
    <property type="match status" value="1"/>
</dbReference>
<dbReference type="PANTHER" id="PTHR20883:SF49">
    <property type="entry name" value="PHYTANOYL-COA DIOXYGENASE"/>
    <property type="match status" value="1"/>
</dbReference>
<proteinExistence type="predicted"/>
<gene>
    <name evidence="1" type="ORF">GQE98_04400</name>
</gene>
<protein>
    <submittedName>
        <fullName evidence="1">Phytanoyl-CoA dioxygenase</fullName>
    </submittedName>
</protein>
<dbReference type="Proteomes" id="UP000476030">
    <property type="component" value="Unassembled WGS sequence"/>
</dbReference>
<dbReference type="AlphaFoldDB" id="A0A6L8W5V3"/>
<evidence type="ECO:0000313" key="2">
    <source>
        <dbReference type="Proteomes" id="UP000476030"/>
    </source>
</evidence>
<accession>A0A6L8W5V3</accession>
<dbReference type="Pfam" id="PF05721">
    <property type="entry name" value="PhyH"/>
    <property type="match status" value="1"/>
</dbReference>
<organism evidence="1 2">
    <name type="scientific">Sneathiella litorea</name>
    <dbReference type="NCBI Taxonomy" id="2606216"/>
    <lineage>
        <taxon>Bacteria</taxon>
        <taxon>Pseudomonadati</taxon>
        <taxon>Pseudomonadota</taxon>
        <taxon>Alphaproteobacteria</taxon>
        <taxon>Sneathiellales</taxon>
        <taxon>Sneathiellaceae</taxon>
        <taxon>Sneathiella</taxon>
    </lineage>
</organism>
<keyword evidence="2" id="KW-1185">Reference proteome</keyword>
<reference evidence="1 2" key="1">
    <citation type="submission" date="2019-12" db="EMBL/GenBank/DDBJ databases">
        <title>Snethiella sp. nov. sp. isolated from sea sand.</title>
        <authorList>
            <person name="Kim J."/>
            <person name="Jeong S.E."/>
            <person name="Jung H.S."/>
            <person name="Jeon C.O."/>
        </authorList>
    </citation>
    <scope>NUCLEOTIDE SEQUENCE [LARGE SCALE GENOMIC DNA]</scope>
    <source>
        <strain evidence="1 2">DP05</strain>
    </source>
</reference>
<sequence length="279" mass="31766">MRTNNAEENMKNELNRPITDEEIRTFQEDGVVCLRGFFNTDWIERLRDLIDEDIANPSGMVKSIDAEGASGFFFGDTFVCHHLDGFKDAVFNSPASQIAASVLKAKKVNLLFDQILVKEPDTSTPTPWHQDYTYWPVAGDQVATLWLALDPVTFESGAVEYLRGSHRWGKKFLAISFDPDQQYKEELPEVPDVESARDDYDIVSYELEPGDCTLHHGLTLHGAQPNRTPNVRRRAYIQRWAGHDVTYNPRPNLQKMLRDPMIQPGAPLDSDLFPVVWQA</sequence>
<dbReference type="SUPFAM" id="SSF51197">
    <property type="entry name" value="Clavaminate synthase-like"/>
    <property type="match status" value="1"/>
</dbReference>
<evidence type="ECO:0000313" key="1">
    <source>
        <dbReference type="EMBL" id="MZR29872.1"/>
    </source>
</evidence>